<evidence type="ECO:0000313" key="3">
    <source>
        <dbReference type="Proteomes" id="UP000030416"/>
    </source>
</evidence>
<evidence type="ECO:0000256" key="1">
    <source>
        <dbReference type="SAM" id="Phobius"/>
    </source>
</evidence>
<name>A0A0A3I497_9BACL</name>
<reference evidence="2 3" key="1">
    <citation type="submission" date="2014-02" db="EMBL/GenBank/DDBJ databases">
        <title>Draft genome sequence of Lysinibacillus manganicus DSM 26584T.</title>
        <authorList>
            <person name="Zhang F."/>
            <person name="Wang G."/>
            <person name="Zhang L."/>
        </authorList>
    </citation>
    <scope>NUCLEOTIDE SEQUENCE [LARGE SCALE GENOMIC DNA]</scope>
    <source>
        <strain evidence="2 3">DSM 26584</strain>
    </source>
</reference>
<sequence length="79" mass="8800">MLPLSIGLIIFGVILTVIAKSIDPFLYFLILGCAGLLFELIKFVFNSFGITGLTSALIAFSVFCMYLLFIKKLTKKLKF</sequence>
<feature type="transmembrane region" description="Helical" evidence="1">
    <location>
        <begin position="43"/>
        <end position="69"/>
    </location>
</feature>
<comment type="caution">
    <text evidence="2">The sequence shown here is derived from an EMBL/GenBank/DDBJ whole genome shotgun (WGS) entry which is preliminary data.</text>
</comment>
<keyword evidence="1" id="KW-0812">Transmembrane</keyword>
<dbReference type="EMBL" id="JPVN01000005">
    <property type="protein sequence ID" value="KGR79564.1"/>
    <property type="molecule type" value="Genomic_DNA"/>
</dbReference>
<keyword evidence="1" id="KW-1133">Transmembrane helix</keyword>
<evidence type="ECO:0000313" key="2">
    <source>
        <dbReference type="EMBL" id="KGR79564.1"/>
    </source>
</evidence>
<proteinExistence type="predicted"/>
<dbReference type="STRING" id="1384049.CD29_05550"/>
<dbReference type="Proteomes" id="UP000030416">
    <property type="component" value="Unassembled WGS sequence"/>
</dbReference>
<keyword evidence="3" id="KW-1185">Reference proteome</keyword>
<dbReference type="AlphaFoldDB" id="A0A0A3I497"/>
<accession>A0A0A3I497</accession>
<keyword evidence="1" id="KW-0472">Membrane</keyword>
<protein>
    <submittedName>
        <fullName evidence="2">Uncharacterized protein</fullName>
    </submittedName>
</protein>
<gene>
    <name evidence="2" type="ORF">CD29_05550</name>
</gene>
<organism evidence="2 3">
    <name type="scientific">Ureibacillus manganicus DSM 26584</name>
    <dbReference type="NCBI Taxonomy" id="1384049"/>
    <lineage>
        <taxon>Bacteria</taxon>
        <taxon>Bacillati</taxon>
        <taxon>Bacillota</taxon>
        <taxon>Bacilli</taxon>
        <taxon>Bacillales</taxon>
        <taxon>Caryophanaceae</taxon>
        <taxon>Ureibacillus</taxon>
    </lineage>
</organism>